<dbReference type="VEuPathDB" id="FungiDB:I303_03195"/>
<reference evidence="2" key="3">
    <citation type="submission" date="2024-02" db="EMBL/GenBank/DDBJ databases">
        <title>Comparative genomics of Cryptococcus and Kwoniella reveals pathogenesis evolution and contrasting modes of karyotype evolution via chromosome fusion or intercentromeric recombination.</title>
        <authorList>
            <person name="Coelho M.A."/>
            <person name="David-Palma M."/>
            <person name="Shea T."/>
            <person name="Bowers K."/>
            <person name="McGinley-Smith S."/>
            <person name="Mohammad A.W."/>
            <person name="Gnirke A."/>
            <person name="Yurkov A.M."/>
            <person name="Nowrousian M."/>
            <person name="Sun S."/>
            <person name="Cuomo C.A."/>
            <person name="Heitman J."/>
        </authorList>
    </citation>
    <scope>NUCLEOTIDE SEQUENCE</scope>
    <source>
        <strain evidence="2">CBS 10117</strain>
    </source>
</reference>
<reference evidence="1" key="1">
    <citation type="submission" date="2013-07" db="EMBL/GenBank/DDBJ databases">
        <title>The Genome Sequence of Cryptococcus dejecticola CBS10117.</title>
        <authorList>
            <consortium name="The Broad Institute Genome Sequencing Platform"/>
            <person name="Cuomo C."/>
            <person name="Litvintseva A."/>
            <person name="Chen Y."/>
            <person name="Heitman J."/>
            <person name="Sun S."/>
            <person name="Springer D."/>
            <person name="Dromer F."/>
            <person name="Young S.K."/>
            <person name="Zeng Q."/>
            <person name="Gargeya S."/>
            <person name="Fitzgerald M."/>
            <person name="Abouelleil A."/>
            <person name="Alvarado L."/>
            <person name="Berlin A.M."/>
            <person name="Chapman S.B."/>
            <person name="Dewar J."/>
            <person name="Goldberg J."/>
            <person name="Griggs A."/>
            <person name="Gujja S."/>
            <person name="Hansen M."/>
            <person name="Howarth C."/>
            <person name="Imamovic A."/>
            <person name="Larimer J."/>
            <person name="McCowan C."/>
            <person name="Murphy C."/>
            <person name="Pearson M."/>
            <person name="Priest M."/>
            <person name="Roberts A."/>
            <person name="Saif S."/>
            <person name="Shea T."/>
            <person name="Sykes S."/>
            <person name="Wortman J."/>
            <person name="Nusbaum C."/>
            <person name="Birren B."/>
        </authorList>
    </citation>
    <scope>NUCLEOTIDE SEQUENCE [LARGE SCALE GENOMIC DNA]</scope>
    <source>
        <strain evidence="1">CBS 10117</strain>
    </source>
</reference>
<dbReference type="GeneID" id="28966894"/>
<name>A0A1A6AAS8_9TREE</name>
<dbReference type="RefSeq" id="XP_018265013.1">
    <property type="nucleotide sequence ID" value="XM_018406519.1"/>
</dbReference>
<gene>
    <name evidence="1" type="ORF">I303_03195</name>
    <name evidence="2" type="ORF">I303_103174</name>
</gene>
<reference evidence="2" key="2">
    <citation type="submission" date="2013-07" db="EMBL/GenBank/DDBJ databases">
        <authorList>
            <consortium name="The Broad Institute Genome Sequencing Platform"/>
            <person name="Cuomo C."/>
            <person name="Litvintseva A."/>
            <person name="Chen Y."/>
            <person name="Heitman J."/>
            <person name="Sun S."/>
            <person name="Springer D."/>
            <person name="Dromer F."/>
            <person name="Young S.K."/>
            <person name="Zeng Q."/>
            <person name="Gargeya S."/>
            <person name="Fitzgerald M."/>
            <person name="Abouelleil A."/>
            <person name="Alvarado L."/>
            <person name="Berlin A.M."/>
            <person name="Chapman S.B."/>
            <person name="Dewar J."/>
            <person name="Goldberg J."/>
            <person name="Griggs A."/>
            <person name="Gujja S."/>
            <person name="Hansen M."/>
            <person name="Howarth C."/>
            <person name="Imamovic A."/>
            <person name="Larimer J."/>
            <person name="McCowan C."/>
            <person name="Murphy C."/>
            <person name="Pearson M."/>
            <person name="Priest M."/>
            <person name="Roberts A."/>
            <person name="Saif S."/>
            <person name="Shea T."/>
            <person name="Sykes S."/>
            <person name="Wortman J."/>
            <person name="Nusbaum C."/>
            <person name="Birren B."/>
        </authorList>
    </citation>
    <scope>NUCLEOTIDE SEQUENCE</scope>
    <source>
        <strain evidence="2">CBS 10117</strain>
    </source>
</reference>
<dbReference type="Proteomes" id="UP000078595">
    <property type="component" value="Chromosome 3"/>
</dbReference>
<dbReference type="KEGG" id="kdj:28966894"/>
<accession>A0A1A6AAS8</accession>
<evidence type="ECO:0000313" key="3">
    <source>
        <dbReference type="Proteomes" id="UP000078595"/>
    </source>
</evidence>
<organism evidence="1">
    <name type="scientific">Kwoniella dejecticola CBS 10117</name>
    <dbReference type="NCBI Taxonomy" id="1296121"/>
    <lineage>
        <taxon>Eukaryota</taxon>
        <taxon>Fungi</taxon>
        <taxon>Dikarya</taxon>
        <taxon>Basidiomycota</taxon>
        <taxon>Agaricomycotina</taxon>
        <taxon>Tremellomycetes</taxon>
        <taxon>Tremellales</taxon>
        <taxon>Cryptococcaceae</taxon>
        <taxon>Kwoniella</taxon>
    </lineage>
</organism>
<proteinExistence type="predicted"/>
<evidence type="ECO:0000313" key="2">
    <source>
        <dbReference type="EMBL" id="WWC60600.1"/>
    </source>
</evidence>
<keyword evidence="3" id="KW-1185">Reference proteome</keyword>
<protein>
    <submittedName>
        <fullName evidence="1">Uncharacterized protein</fullName>
    </submittedName>
</protein>
<sequence length="182" mass="20774">MSLIPSKYLNSNETFSLFLQVGHRELPVIDSEEDRRHTRAVMRLLRSVIDEGRAPKATITEFQLQQDWCRVLSGTFEWQLKVLYLQAGVEFGIPLGHLVGIPLDKRLSLNNNVSALSIYSGSSIFRETRMTCLLSMVTRVESVFNPFRRQHRSLSTSSSDKQQCLQHHWLSGFGVTTQLPIP</sequence>
<evidence type="ECO:0000313" key="1">
    <source>
        <dbReference type="EMBL" id="OBR87171.1"/>
    </source>
</evidence>
<dbReference type="EMBL" id="KI894029">
    <property type="protein sequence ID" value="OBR87171.1"/>
    <property type="molecule type" value="Genomic_DNA"/>
</dbReference>
<dbReference type="AlphaFoldDB" id="A0A1A6AAS8"/>
<dbReference type="EMBL" id="CP144532">
    <property type="protein sequence ID" value="WWC60600.1"/>
    <property type="molecule type" value="Genomic_DNA"/>
</dbReference>